<proteinExistence type="predicted"/>
<dbReference type="RefSeq" id="WP_279247508.1">
    <property type="nucleotide sequence ID" value="NZ_SHNO01000001.1"/>
</dbReference>
<gene>
    <name evidence="1" type="ORF">EYC82_00040</name>
</gene>
<keyword evidence="2" id="KW-1185">Reference proteome</keyword>
<evidence type="ECO:0000313" key="1">
    <source>
        <dbReference type="EMBL" id="MCX2975741.1"/>
    </source>
</evidence>
<reference evidence="1" key="1">
    <citation type="submission" date="2019-02" db="EMBL/GenBank/DDBJ databases">
        <authorList>
            <person name="Li S.-H."/>
        </authorList>
    </citation>
    <scope>NUCLEOTIDE SEQUENCE</scope>
    <source>
        <strain evidence="1">IMCC11814</strain>
    </source>
</reference>
<evidence type="ECO:0000313" key="2">
    <source>
        <dbReference type="Proteomes" id="UP001143304"/>
    </source>
</evidence>
<dbReference type="Proteomes" id="UP001143304">
    <property type="component" value="Unassembled WGS sequence"/>
</dbReference>
<dbReference type="EMBL" id="SHNO01000001">
    <property type="protein sequence ID" value="MCX2975741.1"/>
    <property type="molecule type" value="Genomic_DNA"/>
</dbReference>
<dbReference type="Gene3D" id="3.40.1000.10">
    <property type="entry name" value="Mog1/PsbP, alpha/beta/alpha sandwich"/>
    <property type="match status" value="1"/>
</dbReference>
<sequence length="134" mass="15063">MNVLDTEWWSMAIPPEWWADAEDDSVLVGDRDDVGCIQISTLHRDSGEFGRDELAAIAQRESEQTLSWEAVTLGEFAGVTSRYREEDSAMREWYVASGSLLLFITYSCDTENEAMDDAAVNELLDTLMVLENAT</sequence>
<evidence type="ECO:0008006" key="3">
    <source>
        <dbReference type="Google" id="ProtNLM"/>
    </source>
</evidence>
<organism evidence="1 2">
    <name type="scientific">Candidatus Marimicrobium litorale</name>
    <dbReference type="NCBI Taxonomy" id="2518991"/>
    <lineage>
        <taxon>Bacteria</taxon>
        <taxon>Pseudomonadati</taxon>
        <taxon>Pseudomonadota</taxon>
        <taxon>Gammaproteobacteria</taxon>
        <taxon>Cellvibrionales</taxon>
        <taxon>Halieaceae</taxon>
        <taxon>Marimicrobium</taxon>
    </lineage>
</organism>
<protein>
    <recommendedName>
        <fullName evidence="3">DUF3805 domain-containing protein</fullName>
    </recommendedName>
</protein>
<accession>A0ABT3T0H0</accession>
<comment type="caution">
    <text evidence="1">The sequence shown here is derived from an EMBL/GenBank/DDBJ whole genome shotgun (WGS) entry which is preliminary data.</text>
</comment>
<name>A0ABT3T0H0_9GAMM</name>